<dbReference type="Pfam" id="PF03407">
    <property type="entry name" value="Nucleotid_trans"/>
    <property type="match status" value="1"/>
</dbReference>
<dbReference type="EMBL" id="HBIR01051403">
    <property type="protein sequence ID" value="CAE0587116.1"/>
    <property type="molecule type" value="Transcribed_RNA"/>
</dbReference>
<organism evidence="3">
    <name type="scientific">Emiliania huxleyi</name>
    <name type="common">Coccolithophore</name>
    <name type="synonym">Pontosphaera huxleyi</name>
    <dbReference type="NCBI Taxonomy" id="2903"/>
    <lineage>
        <taxon>Eukaryota</taxon>
        <taxon>Haptista</taxon>
        <taxon>Haptophyta</taxon>
        <taxon>Prymnesiophyceae</taxon>
        <taxon>Isochrysidales</taxon>
        <taxon>Noelaerhabdaceae</taxon>
        <taxon>Emiliania</taxon>
    </lineage>
</organism>
<feature type="compositionally biased region" description="Low complexity" evidence="1">
    <location>
        <begin position="34"/>
        <end position="44"/>
    </location>
</feature>
<name>A0A7S3WZP5_EMIHU</name>
<dbReference type="PANTHER" id="PTHR46581:SF3">
    <property type="entry name" value="ARABINOSYLTRANSFERASE RRA3"/>
    <property type="match status" value="1"/>
</dbReference>
<proteinExistence type="predicted"/>
<feature type="region of interest" description="Disordered" evidence="1">
    <location>
        <begin position="24"/>
        <end position="47"/>
    </location>
</feature>
<evidence type="ECO:0000256" key="1">
    <source>
        <dbReference type="SAM" id="MobiDB-lite"/>
    </source>
</evidence>
<dbReference type="PANTHER" id="PTHR46581">
    <property type="entry name" value="ARABINOSYLTRANSFERASE RRA3"/>
    <property type="match status" value="1"/>
</dbReference>
<dbReference type="GO" id="GO:0016757">
    <property type="term" value="F:glycosyltransferase activity"/>
    <property type="evidence" value="ECO:0007669"/>
    <property type="project" value="InterPro"/>
</dbReference>
<dbReference type="InterPro" id="IPR044290">
    <property type="entry name" value="RRA1/2/3"/>
</dbReference>
<dbReference type="AlphaFoldDB" id="A0A7S3WZP5"/>
<sequence length="137" mass="15326">MTDGWSDETAYGWHMALLAASEPSADDGEALRTPQQAADAAAAAQPPPPRRMLRFWARNSGQFYVRSTSATLRMMRTLARRMASEQVWDQSAYSQEGLWPALGLKGRVGSRVSLRVLSYACFCNTKRDMAETWLRHG</sequence>
<protein>
    <recommendedName>
        <fullName evidence="2">Nucleotide-diphospho-sugar transferase domain-containing protein</fullName>
    </recommendedName>
</protein>
<gene>
    <name evidence="3" type="ORF">EHUX00137_LOCUS40106</name>
</gene>
<evidence type="ECO:0000259" key="2">
    <source>
        <dbReference type="Pfam" id="PF03407"/>
    </source>
</evidence>
<dbReference type="InterPro" id="IPR005069">
    <property type="entry name" value="Nucl-diP-sugar_transferase"/>
</dbReference>
<evidence type="ECO:0000313" key="3">
    <source>
        <dbReference type="EMBL" id="CAE0587116.1"/>
    </source>
</evidence>
<accession>A0A7S3WZP5</accession>
<reference evidence="3" key="1">
    <citation type="submission" date="2021-01" db="EMBL/GenBank/DDBJ databases">
        <authorList>
            <person name="Corre E."/>
            <person name="Pelletier E."/>
            <person name="Niang G."/>
            <person name="Scheremetjew M."/>
            <person name="Finn R."/>
            <person name="Kale V."/>
            <person name="Holt S."/>
            <person name="Cochrane G."/>
            <person name="Meng A."/>
            <person name="Brown T."/>
            <person name="Cohen L."/>
        </authorList>
    </citation>
    <scope>NUCLEOTIDE SEQUENCE</scope>
    <source>
        <strain evidence="3">379</strain>
    </source>
</reference>
<feature type="domain" description="Nucleotide-diphospho-sugar transferase" evidence="2">
    <location>
        <begin position="45"/>
        <end position="129"/>
    </location>
</feature>